<evidence type="ECO:0000256" key="2">
    <source>
        <dbReference type="ARBA" id="ARBA00022777"/>
    </source>
</evidence>
<sequence length="252" mass="27385">MTSREQLLASTFVSLADTLVADFDVIDFLHTLASRSVELLDADAAGIMLADRHGDLHVMASSAEEARLLELYELQNNEGPCLDCFRSGRSVARDDPPAMRASWPAFTEQLQGLGFHSAQALPMRLREETIGALNLFRIEPGRLSATDREIGQAMADVATVGLIQERAIAASELLATQLQTALSSRVQLEQAKGVLAQRAGLRMDAAFQVMRAYARSHNHRLSDVAAQVIDGSLDDDQIRQGPHPTPSAAPRT</sequence>
<protein>
    <submittedName>
        <fullName evidence="6">ANTAR domain-containing protein</fullName>
    </submittedName>
</protein>
<proteinExistence type="predicted"/>
<dbReference type="Pfam" id="PF03861">
    <property type="entry name" value="ANTAR"/>
    <property type="match status" value="1"/>
</dbReference>
<dbReference type="InterPro" id="IPR011006">
    <property type="entry name" value="CheY-like_superfamily"/>
</dbReference>
<keyword evidence="1" id="KW-0808">Transferase</keyword>
<evidence type="ECO:0000313" key="6">
    <source>
        <dbReference type="EMBL" id="SFP05856.1"/>
    </source>
</evidence>
<dbReference type="SUPFAM" id="SSF55781">
    <property type="entry name" value="GAF domain-like"/>
    <property type="match status" value="1"/>
</dbReference>
<dbReference type="AlphaFoldDB" id="A0A1I5MA68"/>
<dbReference type="PROSITE" id="PS50921">
    <property type="entry name" value="ANTAR"/>
    <property type="match status" value="1"/>
</dbReference>
<reference evidence="7" key="1">
    <citation type="submission" date="2016-10" db="EMBL/GenBank/DDBJ databases">
        <authorList>
            <person name="Varghese N."/>
            <person name="Submissions S."/>
        </authorList>
    </citation>
    <scope>NUCLEOTIDE SEQUENCE [LARGE SCALE GENOMIC DNA]</scope>
    <source>
        <strain evidence="7">CGMCC 4.5579</strain>
    </source>
</reference>
<dbReference type="InterPro" id="IPR036388">
    <property type="entry name" value="WH-like_DNA-bd_sf"/>
</dbReference>
<accession>A0A1I5MA68</accession>
<keyword evidence="7" id="KW-1185">Reference proteome</keyword>
<evidence type="ECO:0000256" key="3">
    <source>
        <dbReference type="ARBA" id="ARBA00023015"/>
    </source>
</evidence>
<dbReference type="SMART" id="SM00065">
    <property type="entry name" value="GAF"/>
    <property type="match status" value="1"/>
</dbReference>
<feature type="domain" description="ANTAR" evidence="5">
    <location>
        <begin position="168"/>
        <end position="229"/>
    </location>
</feature>
<dbReference type="Gene3D" id="1.10.10.10">
    <property type="entry name" value="Winged helix-like DNA-binding domain superfamily/Winged helix DNA-binding domain"/>
    <property type="match status" value="1"/>
</dbReference>
<dbReference type="PIRSF" id="PIRSF036625">
    <property type="entry name" value="GAF_ANTAR"/>
    <property type="match status" value="1"/>
</dbReference>
<evidence type="ECO:0000313" key="7">
    <source>
        <dbReference type="Proteomes" id="UP000198727"/>
    </source>
</evidence>
<organism evidence="6 7">
    <name type="scientific">Amycolatopsis arida</name>
    <dbReference type="NCBI Taxonomy" id="587909"/>
    <lineage>
        <taxon>Bacteria</taxon>
        <taxon>Bacillati</taxon>
        <taxon>Actinomycetota</taxon>
        <taxon>Actinomycetes</taxon>
        <taxon>Pseudonocardiales</taxon>
        <taxon>Pseudonocardiaceae</taxon>
        <taxon>Amycolatopsis</taxon>
    </lineage>
</organism>
<evidence type="ECO:0000256" key="1">
    <source>
        <dbReference type="ARBA" id="ARBA00022679"/>
    </source>
</evidence>
<dbReference type="STRING" id="587909.SAMN05421810_101835"/>
<keyword evidence="3" id="KW-0805">Transcription regulation</keyword>
<name>A0A1I5MA68_9PSEU</name>
<dbReference type="InterPro" id="IPR005561">
    <property type="entry name" value="ANTAR"/>
</dbReference>
<dbReference type="Proteomes" id="UP000198727">
    <property type="component" value="Unassembled WGS sequence"/>
</dbReference>
<dbReference type="Gene3D" id="3.30.450.40">
    <property type="match status" value="1"/>
</dbReference>
<dbReference type="Pfam" id="PF13185">
    <property type="entry name" value="GAF_2"/>
    <property type="match status" value="1"/>
</dbReference>
<dbReference type="RefSeq" id="WP_092527999.1">
    <property type="nucleotide sequence ID" value="NZ_FOWW01000001.1"/>
</dbReference>
<evidence type="ECO:0000256" key="4">
    <source>
        <dbReference type="ARBA" id="ARBA00023163"/>
    </source>
</evidence>
<dbReference type="EMBL" id="FOWW01000001">
    <property type="protein sequence ID" value="SFP05856.1"/>
    <property type="molecule type" value="Genomic_DNA"/>
</dbReference>
<evidence type="ECO:0000259" key="5">
    <source>
        <dbReference type="PROSITE" id="PS50921"/>
    </source>
</evidence>
<dbReference type="GO" id="GO:0003723">
    <property type="term" value="F:RNA binding"/>
    <property type="evidence" value="ECO:0007669"/>
    <property type="project" value="InterPro"/>
</dbReference>
<gene>
    <name evidence="6" type="ORF">SAMN05421810_101835</name>
</gene>
<keyword evidence="4" id="KW-0804">Transcription</keyword>
<dbReference type="InterPro" id="IPR012074">
    <property type="entry name" value="GAF_ANTAR"/>
</dbReference>
<dbReference type="InterPro" id="IPR003018">
    <property type="entry name" value="GAF"/>
</dbReference>
<dbReference type="GO" id="GO:0016301">
    <property type="term" value="F:kinase activity"/>
    <property type="evidence" value="ECO:0007669"/>
    <property type="project" value="UniProtKB-KW"/>
</dbReference>
<dbReference type="InterPro" id="IPR029016">
    <property type="entry name" value="GAF-like_dom_sf"/>
</dbReference>
<dbReference type="SUPFAM" id="SSF52172">
    <property type="entry name" value="CheY-like"/>
    <property type="match status" value="1"/>
</dbReference>
<keyword evidence="2" id="KW-0418">Kinase</keyword>
<dbReference type="SMART" id="SM01012">
    <property type="entry name" value="ANTAR"/>
    <property type="match status" value="1"/>
</dbReference>
<dbReference type="OrthoDB" id="3683444at2"/>